<reference evidence="2" key="1">
    <citation type="journal article" date="2016" name="Nat. Genet.">
        <title>The genome sequences of Arachis duranensis and Arachis ipaensis, the diploid ancestors of cultivated peanut.</title>
        <authorList>
            <person name="Bertioli D.J."/>
            <person name="Cannon S.B."/>
            <person name="Froenicke L."/>
            <person name="Huang G."/>
            <person name="Farmer A.D."/>
            <person name="Cannon E.K."/>
            <person name="Liu X."/>
            <person name="Gao D."/>
            <person name="Clevenger J."/>
            <person name="Dash S."/>
            <person name="Ren L."/>
            <person name="Moretzsohn M.C."/>
            <person name="Shirasawa K."/>
            <person name="Huang W."/>
            <person name="Vidigal B."/>
            <person name="Abernathy B."/>
            <person name="Chu Y."/>
            <person name="Niederhuth C.E."/>
            <person name="Umale P."/>
            <person name="Araujo A.C."/>
            <person name="Kozik A."/>
            <person name="Kim K.D."/>
            <person name="Burow M.D."/>
            <person name="Varshney R.K."/>
            <person name="Wang X."/>
            <person name="Zhang X."/>
            <person name="Barkley N."/>
            <person name="Guimaraes P.M."/>
            <person name="Isobe S."/>
            <person name="Guo B."/>
            <person name="Liao B."/>
            <person name="Stalker H.T."/>
            <person name="Schmitz R.J."/>
            <person name="Scheffler B.E."/>
            <person name="Leal-Bertioli S.C."/>
            <person name="Xun X."/>
            <person name="Jackson S.A."/>
            <person name="Michelmore R."/>
            <person name="Ozias-Akins P."/>
        </authorList>
    </citation>
    <scope>NUCLEOTIDE SEQUENCE [LARGE SCALE GENOMIC DNA]</scope>
    <source>
        <strain evidence="2">cv. V14167</strain>
    </source>
</reference>
<name>A0A6P4B3E7_ARADU</name>
<sequence length="299" mass="35132">MVKEEWRGLGEIQFTDKLKVLTIPLEKWHKVYFGDMDKKITKFEEEIKKIDDLVSNGMYDGTMEARRRALVTCCERWYVRKEVHWKQMSRSRQAKEMDKNTRYFDNIASARMRNNMIDMLLINGRLVRNQARLKIAIREFYRDLYHQERSPIVGLETVWCWGEIGYEFMAVVIGFFQTSRLPADSNITWVALAPKFIGAREIKDLRPISMVGCVYKVISKVLVRIMRSVMLVLVGETQSAFVKGRKIHDGALIACETVNWIKLRKKEAAIIKLDFQKAYDRVKWSFVDIVLQKMGFGNR</sequence>
<dbReference type="PANTHER" id="PTHR46890">
    <property type="entry name" value="NON-LTR RETROLELEMENT REVERSE TRANSCRIPTASE-LIKE PROTEIN-RELATED"/>
    <property type="match status" value="1"/>
</dbReference>
<dbReference type="Pfam" id="PF00078">
    <property type="entry name" value="RVT_1"/>
    <property type="match status" value="1"/>
</dbReference>
<dbReference type="KEGG" id="adu:107461565"/>
<dbReference type="Proteomes" id="UP000515211">
    <property type="component" value="Chromosome 8"/>
</dbReference>
<dbReference type="InterPro" id="IPR000477">
    <property type="entry name" value="RT_dom"/>
</dbReference>
<organism evidence="2 3">
    <name type="scientific">Arachis duranensis</name>
    <name type="common">Wild peanut</name>
    <dbReference type="NCBI Taxonomy" id="130453"/>
    <lineage>
        <taxon>Eukaryota</taxon>
        <taxon>Viridiplantae</taxon>
        <taxon>Streptophyta</taxon>
        <taxon>Embryophyta</taxon>
        <taxon>Tracheophyta</taxon>
        <taxon>Spermatophyta</taxon>
        <taxon>Magnoliopsida</taxon>
        <taxon>eudicotyledons</taxon>
        <taxon>Gunneridae</taxon>
        <taxon>Pentapetalae</taxon>
        <taxon>rosids</taxon>
        <taxon>fabids</taxon>
        <taxon>Fabales</taxon>
        <taxon>Fabaceae</taxon>
        <taxon>Papilionoideae</taxon>
        <taxon>50 kb inversion clade</taxon>
        <taxon>dalbergioids sensu lato</taxon>
        <taxon>Dalbergieae</taxon>
        <taxon>Pterocarpus clade</taxon>
        <taxon>Arachis</taxon>
    </lineage>
</organism>
<dbReference type="RefSeq" id="XP_015935571.1">
    <property type="nucleotide sequence ID" value="XM_016080085.1"/>
</dbReference>
<evidence type="ECO:0000259" key="1">
    <source>
        <dbReference type="Pfam" id="PF00078"/>
    </source>
</evidence>
<dbReference type="AlphaFoldDB" id="A0A6P4B3E7"/>
<dbReference type="PANTHER" id="PTHR46890:SF50">
    <property type="entry name" value="RNA-DIRECTED DNA POLYMERASE, EUKARYOTA, REVERSE TRANSCRIPTASE ZINC-BINDING DOMAIN PROTEIN-RELATED"/>
    <property type="match status" value="1"/>
</dbReference>
<gene>
    <name evidence="3" type="primary">LOC107461565</name>
</gene>
<evidence type="ECO:0000313" key="3">
    <source>
        <dbReference type="RefSeq" id="XP_015935571.1"/>
    </source>
</evidence>
<evidence type="ECO:0000313" key="2">
    <source>
        <dbReference type="Proteomes" id="UP000515211"/>
    </source>
</evidence>
<dbReference type="GeneID" id="107461565"/>
<accession>A0A6P4B3E7</accession>
<dbReference type="InterPro" id="IPR052343">
    <property type="entry name" value="Retrotransposon-Effector_Assoc"/>
</dbReference>
<reference evidence="3" key="2">
    <citation type="submission" date="2025-08" db="UniProtKB">
        <authorList>
            <consortium name="RefSeq"/>
        </authorList>
    </citation>
    <scope>IDENTIFICATION</scope>
    <source>
        <tissue evidence="3">Whole plant</tissue>
    </source>
</reference>
<keyword evidence="2" id="KW-1185">Reference proteome</keyword>
<proteinExistence type="predicted"/>
<protein>
    <submittedName>
        <fullName evidence="3">Uncharacterized protein LOC107461565</fullName>
    </submittedName>
</protein>
<feature type="domain" description="Reverse transcriptase" evidence="1">
    <location>
        <begin position="203"/>
        <end position="297"/>
    </location>
</feature>